<proteinExistence type="predicted"/>
<dbReference type="RefSeq" id="XP_009022610.1">
    <property type="nucleotide sequence ID" value="XM_009024362.1"/>
</dbReference>
<dbReference type="CTD" id="20199410"/>
<evidence type="ECO:0000313" key="3">
    <source>
        <dbReference type="EnsemblMetazoa" id="HelroP162033"/>
    </source>
</evidence>
<organism evidence="3 4">
    <name type="scientific">Helobdella robusta</name>
    <name type="common">Californian leech</name>
    <dbReference type="NCBI Taxonomy" id="6412"/>
    <lineage>
        <taxon>Eukaryota</taxon>
        <taxon>Metazoa</taxon>
        <taxon>Spiralia</taxon>
        <taxon>Lophotrochozoa</taxon>
        <taxon>Annelida</taxon>
        <taxon>Clitellata</taxon>
        <taxon>Hirudinea</taxon>
        <taxon>Rhynchobdellida</taxon>
        <taxon>Glossiphoniidae</taxon>
        <taxon>Helobdella</taxon>
    </lineage>
</organism>
<dbReference type="GeneID" id="20199410"/>
<dbReference type="Proteomes" id="UP000015101">
    <property type="component" value="Unassembled WGS sequence"/>
</dbReference>
<dbReference type="EnsemblMetazoa" id="HelroT162033">
    <property type="protein sequence ID" value="HelroP162033"/>
    <property type="gene ID" value="HelroG162033"/>
</dbReference>
<dbReference type="EMBL" id="KB097143">
    <property type="protein sequence ID" value="ESN98601.1"/>
    <property type="molecule type" value="Genomic_DNA"/>
</dbReference>
<sequence>MGEVIFLKQILLEKEKELVQLKDRCQKLEEENKILTSMKKTNIEKNSETEMIEKLQQAYNNLLITHAKVKDEKLKLQEELNNTQEQLEFYKKEFMNKKGMRTLQEVKEQLELEYLKKHPGASLINPNFDPINGYDEID</sequence>
<reference evidence="2 4" key="2">
    <citation type="journal article" date="2013" name="Nature">
        <title>Insights into bilaterian evolution from three spiralian genomes.</title>
        <authorList>
            <person name="Simakov O."/>
            <person name="Marletaz F."/>
            <person name="Cho S.J."/>
            <person name="Edsinger-Gonzales E."/>
            <person name="Havlak P."/>
            <person name="Hellsten U."/>
            <person name="Kuo D.H."/>
            <person name="Larsson T."/>
            <person name="Lv J."/>
            <person name="Arendt D."/>
            <person name="Savage R."/>
            <person name="Osoegawa K."/>
            <person name="de Jong P."/>
            <person name="Grimwood J."/>
            <person name="Chapman J.A."/>
            <person name="Shapiro H."/>
            <person name="Aerts A."/>
            <person name="Otillar R.P."/>
            <person name="Terry A.Y."/>
            <person name="Boore J.L."/>
            <person name="Grigoriev I.V."/>
            <person name="Lindberg D.R."/>
            <person name="Seaver E.C."/>
            <person name="Weisblat D.A."/>
            <person name="Putnam N.H."/>
            <person name="Rokhsar D.S."/>
        </authorList>
    </citation>
    <scope>NUCLEOTIDE SEQUENCE</scope>
</reference>
<dbReference type="KEGG" id="hro:HELRODRAFT_162033"/>
<protein>
    <submittedName>
        <fullName evidence="2 3">Uncharacterized protein</fullName>
    </submittedName>
</protein>
<dbReference type="AlphaFoldDB" id="T1ES60"/>
<dbReference type="HOGENOM" id="CLU_1857450_0_0_1"/>
<evidence type="ECO:0000313" key="2">
    <source>
        <dbReference type="EMBL" id="ESN98601.1"/>
    </source>
</evidence>
<dbReference type="EMBL" id="AMQM01001008">
    <property type="status" value="NOT_ANNOTATED_CDS"/>
    <property type="molecule type" value="Genomic_DNA"/>
</dbReference>
<keyword evidence="1" id="KW-0175">Coiled coil</keyword>
<evidence type="ECO:0000256" key="1">
    <source>
        <dbReference type="SAM" id="Coils"/>
    </source>
</evidence>
<reference evidence="3" key="3">
    <citation type="submission" date="2015-06" db="UniProtKB">
        <authorList>
            <consortium name="EnsemblMetazoa"/>
        </authorList>
    </citation>
    <scope>IDENTIFICATION</scope>
</reference>
<reference evidence="4" key="1">
    <citation type="submission" date="2012-12" db="EMBL/GenBank/DDBJ databases">
        <authorList>
            <person name="Hellsten U."/>
            <person name="Grimwood J."/>
            <person name="Chapman J.A."/>
            <person name="Shapiro H."/>
            <person name="Aerts A."/>
            <person name="Otillar R.P."/>
            <person name="Terry A.Y."/>
            <person name="Boore J.L."/>
            <person name="Simakov O."/>
            <person name="Marletaz F."/>
            <person name="Cho S.-J."/>
            <person name="Edsinger-Gonzales E."/>
            <person name="Havlak P."/>
            <person name="Kuo D.-H."/>
            <person name="Larsson T."/>
            <person name="Lv J."/>
            <person name="Arendt D."/>
            <person name="Savage R."/>
            <person name="Osoegawa K."/>
            <person name="de Jong P."/>
            <person name="Lindberg D.R."/>
            <person name="Seaver E.C."/>
            <person name="Weisblat D.A."/>
            <person name="Putnam N.H."/>
            <person name="Grigoriev I.V."/>
            <person name="Rokhsar D.S."/>
        </authorList>
    </citation>
    <scope>NUCLEOTIDE SEQUENCE</scope>
</reference>
<name>T1ES60_HELRO</name>
<gene>
    <name evidence="3" type="primary">20199410</name>
    <name evidence="2" type="ORF">HELRODRAFT_162033</name>
</gene>
<feature type="coiled-coil region" evidence="1">
    <location>
        <begin position="4"/>
        <end position="93"/>
    </location>
</feature>
<keyword evidence="4" id="KW-1185">Reference proteome</keyword>
<accession>T1ES60</accession>
<dbReference type="InParanoid" id="T1ES60"/>
<evidence type="ECO:0000313" key="4">
    <source>
        <dbReference type="Proteomes" id="UP000015101"/>
    </source>
</evidence>